<reference evidence="3" key="1">
    <citation type="journal article" date="2021" name="PeerJ">
        <title>Extensive microbial diversity within the chicken gut microbiome revealed by metagenomics and culture.</title>
        <authorList>
            <person name="Gilroy R."/>
            <person name="Ravi A."/>
            <person name="Getino M."/>
            <person name="Pursley I."/>
            <person name="Horton D.L."/>
            <person name="Alikhan N.F."/>
            <person name="Baker D."/>
            <person name="Gharbi K."/>
            <person name="Hall N."/>
            <person name="Watson M."/>
            <person name="Adriaenssens E.M."/>
            <person name="Foster-Nyarko E."/>
            <person name="Jarju S."/>
            <person name="Secka A."/>
            <person name="Antonio M."/>
            <person name="Oren A."/>
            <person name="Chaudhuri R.R."/>
            <person name="La Ragione R."/>
            <person name="Hildebrand F."/>
            <person name="Pallen M.J."/>
        </authorList>
    </citation>
    <scope>NUCLEOTIDE SEQUENCE</scope>
    <source>
        <strain evidence="3">MalCec1-1739</strain>
    </source>
</reference>
<dbReference type="SUPFAM" id="SSF160574">
    <property type="entry name" value="BT0923-like"/>
    <property type="match status" value="1"/>
</dbReference>
<dbReference type="InterPro" id="IPR021533">
    <property type="entry name" value="PepSY-like"/>
</dbReference>
<evidence type="ECO:0000256" key="1">
    <source>
        <dbReference type="SAM" id="SignalP"/>
    </source>
</evidence>
<gene>
    <name evidence="3" type="ORF">IAA93_01820</name>
</gene>
<dbReference type="AlphaFoldDB" id="A0A9D2UHJ4"/>
<dbReference type="Pfam" id="PF11396">
    <property type="entry name" value="PepSY_like"/>
    <property type="match status" value="1"/>
</dbReference>
<comment type="caution">
    <text evidence="3">The sequence shown here is derived from an EMBL/GenBank/DDBJ whole genome shotgun (WGS) entry which is preliminary data.</text>
</comment>
<dbReference type="EMBL" id="DWUP01000034">
    <property type="protein sequence ID" value="HJD52454.1"/>
    <property type="molecule type" value="Genomic_DNA"/>
</dbReference>
<evidence type="ECO:0000313" key="4">
    <source>
        <dbReference type="Proteomes" id="UP000787625"/>
    </source>
</evidence>
<organism evidence="3 4">
    <name type="scientific">Candidatus Avibacteroides avistercoris</name>
    <dbReference type="NCBI Taxonomy" id="2840690"/>
    <lineage>
        <taxon>Bacteria</taxon>
        <taxon>Pseudomonadati</taxon>
        <taxon>Bacteroidota</taxon>
        <taxon>Bacteroidia</taxon>
        <taxon>Bacteroidales</taxon>
        <taxon>Bacteroidaceae</taxon>
        <taxon>Bacteroidaceae incertae sedis</taxon>
        <taxon>Candidatus Avibacteroides</taxon>
    </lineage>
</organism>
<protein>
    <submittedName>
        <fullName evidence="3">PepSY-like domain-containing protein</fullName>
    </submittedName>
</protein>
<sequence length="146" mass="16576">MKKLLAIVMAMFVCVAVVKADNEVPVTVNELPATAQTFINTHFKDKKVALAKKETGFFELSYDVIFTDGNKLEFDRNGNWKEVNCKYSSVPAAVVPQQISDYVKANYAGINILSIEKDDREYEVRLANRVELTFTLQFQLLDIDMD</sequence>
<reference evidence="3" key="2">
    <citation type="submission" date="2021-04" db="EMBL/GenBank/DDBJ databases">
        <authorList>
            <person name="Gilroy R."/>
        </authorList>
    </citation>
    <scope>NUCLEOTIDE SEQUENCE</scope>
    <source>
        <strain evidence="3">MalCec1-1739</strain>
    </source>
</reference>
<feature type="chain" id="PRO_5038362150" evidence="1">
    <location>
        <begin position="21"/>
        <end position="146"/>
    </location>
</feature>
<accession>A0A9D2UHJ4</accession>
<name>A0A9D2UHJ4_9BACT</name>
<feature type="signal peptide" evidence="1">
    <location>
        <begin position="1"/>
        <end position="20"/>
    </location>
</feature>
<dbReference type="Gene3D" id="3.40.1420.30">
    <property type="match status" value="1"/>
</dbReference>
<evidence type="ECO:0000259" key="2">
    <source>
        <dbReference type="Pfam" id="PF11396"/>
    </source>
</evidence>
<feature type="domain" description="Putative beta-lactamase-inhibitor-like PepSY-like" evidence="2">
    <location>
        <begin position="61"/>
        <end position="141"/>
    </location>
</feature>
<dbReference type="Proteomes" id="UP000787625">
    <property type="component" value="Unassembled WGS sequence"/>
</dbReference>
<keyword evidence="1" id="KW-0732">Signal</keyword>
<proteinExistence type="predicted"/>
<evidence type="ECO:0000313" key="3">
    <source>
        <dbReference type="EMBL" id="HJD52454.1"/>
    </source>
</evidence>